<evidence type="ECO:0000259" key="17">
    <source>
        <dbReference type="Pfam" id="PF00905"/>
    </source>
</evidence>
<sequence length="729" mass="78981">MAGRKKDRRVEPSFGGGKRNDEWRVSADDRSVPTSRRSRGKGNGGGGRSGRGSRKSGGRRGRGGGGPLRLLTRLIYWCCVLALWIVICAGGVVAYYGMQLPAASEWKIPDRPPNVQIVSLDGTLIGNRGDTGGEAVKIKDLPSYVPNAVIAIEDRRFRSHFGLDPIGLARAFATNAMRGHLRQGGSTLTQQLAKNMFLSPERSLKRKVQEVVLALWLEHHYSKDQILEMYLNRVYLGGGAYGIDAAAHRYFDEDARHLTIPQAAMIAGLLKGPSYYSPMRNLKRARTRAALVVNAMAEEKYISQAQAKQALAQPAQIATAHLAKSENYVADWVMDQIPGYIGNISGDIVVQTTIDMTLQRAAEKALVDGIDKEGKKYNVSQAALVSMDGTGAVRALVGGKDYSESQFDRAIQAHRQPGSTFKPFVYLTALEHGLRPDSIRIDQPVTFGNWSPHNDDNKYIGPVTLKTALARSINTIAAQLVMEVGPANVIETAHRLGINSAIQPNASIALGTSEVTLLELTGAYVPFANGGYGATAHVIQSIKSSVGKVLYSRKEGNQPQVVSIDNVAMMNDMLQETIESGTAARRATLSGWPAAGKTGTSQDFRDGWFVGYTANLTTGVWVGNDDNTPTKRAFGGTMPADIWSAYMKPAHAGVPVRLLPGTDLLPSLMARQDQTEAPQTASNDQDALTQQVEQALQDSQGREPPPPGTMMPGQQPQRRRGLVDLIFGR</sequence>
<feature type="domain" description="Glycosyl transferase family 51" evidence="18">
    <location>
        <begin position="130"/>
        <end position="296"/>
    </location>
</feature>
<evidence type="ECO:0000313" key="20">
    <source>
        <dbReference type="Proteomes" id="UP000199647"/>
    </source>
</evidence>
<name>A0A1H9PUQ4_9HYPH</name>
<keyword evidence="20" id="KW-1185">Reference proteome</keyword>
<proteinExistence type="inferred from homology"/>
<feature type="region of interest" description="Disordered" evidence="15">
    <location>
        <begin position="672"/>
        <end position="720"/>
    </location>
</feature>
<dbReference type="InterPro" id="IPR036950">
    <property type="entry name" value="PBP_transglycosylase"/>
</dbReference>
<evidence type="ECO:0000256" key="13">
    <source>
        <dbReference type="ARBA" id="ARBA00034000"/>
    </source>
</evidence>
<dbReference type="Pfam" id="PF00912">
    <property type="entry name" value="Transgly"/>
    <property type="match status" value="1"/>
</dbReference>
<protein>
    <submittedName>
        <fullName evidence="19">Penicillin-binding protein 1A</fullName>
    </submittedName>
</protein>
<feature type="compositionally biased region" description="Polar residues" evidence="15">
    <location>
        <begin position="675"/>
        <end position="699"/>
    </location>
</feature>
<dbReference type="AlphaFoldDB" id="A0A1H9PUQ4"/>
<keyword evidence="16" id="KW-0472">Membrane</keyword>
<comment type="similarity">
    <text evidence="3">In the N-terminal section; belongs to the glycosyltransferase 51 family.</text>
</comment>
<comment type="catalytic activity">
    <reaction evidence="13">
        <text>Preferential cleavage: (Ac)2-L-Lys-D-Ala-|-D-Ala. Also transpeptidation of peptidyl-alanyl moieties that are N-acyl substituents of D-alanine.</text>
        <dbReference type="EC" id="3.4.16.4"/>
    </reaction>
</comment>
<dbReference type="GO" id="GO:0006508">
    <property type="term" value="P:proteolysis"/>
    <property type="evidence" value="ECO:0007669"/>
    <property type="project" value="UniProtKB-KW"/>
</dbReference>
<accession>A0A1H9PUQ4</accession>
<dbReference type="InterPro" id="IPR012338">
    <property type="entry name" value="Beta-lactam/transpept-like"/>
</dbReference>
<evidence type="ECO:0000256" key="8">
    <source>
        <dbReference type="ARBA" id="ARBA00022801"/>
    </source>
</evidence>
<dbReference type="GO" id="GO:0071555">
    <property type="term" value="P:cell wall organization"/>
    <property type="evidence" value="ECO:0007669"/>
    <property type="project" value="UniProtKB-KW"/>
</dbReference>
<keyword evidence="11" id="KW-0511">Multifunctional enzyme</keyword>
<keyword evidence="12" id="KW-0961">Cell wall biogenesis/degradation</keyword>
<evidence type="ECO:0000313" key="19">
    <source>
        <dbReference type="EMBL" id="SER51343.1"/>
    </source>
</evidence>
<dbReference type="InterPro" id="IPR023346">
    <property type="entry name" value="Lysozyme-like_dom_sf"/>
</dbReference>
<dbReference type="GO" id="GO:0008658">
    <property type="term" value="F:penicillin binding"/>
    <property type="evidence" value="ECO:0007669"/>
    <property type="project" value="InterPro"/>
</dbReference>
<evidence type="ECO:0000259" key="18">
    <source>
        <dbReference type="Pfam" id="PF00912"/>
    </source>
</evidence>
<evidence type="ECO:0000256" key="2">
    <source>
        <dbReference type="ARBA" id="ARBA00007090"/>
    </source>
</evidence>
<evidence type="ECO:0000256" key="6">
    <source>
        <dbReference type="ARBA" id="ARBA00022676"/>
    </source>
</evidence>
<keyword evidence="16" id="KW-1133">Transmembrane helix</keyword>
<evidence type="ECO:0000256" key="12">
    <source>
        <dbReference type="ARBA" id="ARBA00023316"/>
    </source>
</evidence>
<comment type="catalytic activity">
    <reaction evidence="14">
        <text>[GlcNAc-(1-&gt;4)-Mur2Ac(oyl-L-Ala-gamma-D-Glu-L-Lys-D-Ala-D-Ala)](n)-di-trans,octa-cis-undecaprenyl diphosphate + beta-D-GlcNAc-(1-&gt;4)-Mur2Ac(oyl-L-Ala-gamma-D-Glu-L-Lys-D-Ala-D-Ala)-di-trans,octa-cis-undecaprenyl diphosphate = [GlcNAc-(1-&gt;4)-Mur2Ac(oyl-L-Ala-gamma-D-Glu-L-Lys-D-Ala-D-Ala)](n+1)-di-trans,octa-cis-undecaprenyl diphosphate + di-trans,octa-cis-undecaprenyl diphosphate + H(+)</text>
        <dbReference type="Rhea" id="RHEA:23708"/>
        <dbReference type="Rhea" id="RHEA-COMP:9602"/>
        <dbReference type="Rhea" id="RHEA-COMP:9603"/>
        <dbReference type="ChEBI" id="CHEBI:15378"/>
        <dbReference type="ChEBI" id="CHEBI:58405"/>
        <dbReference type="ChEBI" id="CHEBI:60033"/>
        <dbReference type="ChEBI" id="CHEBI:78435"/>
        <dbReference type="EC" id="2.4.99.28"/>
    </reaction>
</comment>
<dbReference type="GO" id="GO:0008955">
    <property type="term" value="F:peptidoglycan glycosyltransferase activity"/>
    <property type="evidence" value="ECO:0007669"/>
    <property type="project" value="UniProtKB-EC"/>
</dbReference>
<keyword evidence="8" id="KW-0378">Hydrolase</keyword>
<evidence type="ECO:0000256" key="9">
    <source>
        <dbReference type="ARBA" id="ARBA00022960"/>
    </source>
</evidence>
<dbReference type="NCBIfam" id="TIGR02074">
    <property type="entry name" value="PBP_1a_fam"/>
    <property type="match status" value="1"/>
</dbReference>
<dbReference type="PANTHER" id="PTHR32282:SF33">
    <property type="entry name" value="PEPTIDOGLYCAN GLYCOSYLTRANSFERASE"/>
    <property type="match status" value="1"/>
</dbReference>
<dbReference type="SUPFAM" id="SSF56601">
    <property type="entry name" value="beta-lactamase/transpeptidase-like"/>
    <property type="match status" value="1"/>
</dbReference>
<feature type="compositionally biased region" description="Gly residues" evidence="15">
    <location>
        <begin position="41"/>
        <end position="50"/>
    </location>
</feature>
<keyword evidence="10" id="KW-0573">Peptidoglycan synthesis</keyword>
<dbReference type="UniPathway" id="UPA00219"/>
<evidence type="ECO:0000256" key="4">
    <source>
        <dbReference type="ARBA" id="ARBA00022645"/>
    </source>
</evidence>
<dbReference type="RefSeq" id="WP_092499604.1">
    <property type="nucleotide sequence ID" value="NZ_FOFG01000022.1"/>
</dbReference>
<feature type="transmembrane region" description="Helical" evidence="16">
    <location>
        <begin position="74"/>
        <end position="98"/>
    </location>
</feature>
<dbReference type="OrthoDB" id="9766909at2"/>
<dbReference type="InterPro" id="IPR001264">
    <property type="entry name" value="Glyco_trans_51"/>
</dbReference>
<evidence type="ECO:0000256" key="11">
    <source>
        <dbReference type="ARBA" id="ARBA00023268"/>
    </source>
</evidence>
<keyword evidence="5" id="KW-0645">Protease</keyword>
<dbReference type="Proteomes" id="UP000199647">
    <property type="component" value="Unassembled WGS sequence"/>
</dbReference>
<comment type="similarity">
    <text evidence="2">In the C-terminal section; belongs to the transpeptidase family.</text>
</comment>
<evidence type="ECO:0000256" key="3">
    <source>
        <dbReference type="ARBA" id="ARBA00007739"/>
    </source>
</evidence>
<organism evidence="19 20">
    <name type="scientific">Faunimonas pinastri</name>
    <dbReference type="NCBI Taxonomy" id="1855383"/>
    <lineage>
        <taxon>Bacteria</taxon>
        <taxon>Pseudomonadati</taxon>
        <taxon>Pseudomonadota</taxon>
        <taxon>Alphaproteobacteria</taxon>
        <taxon>Hyphomicrobiales</taxon>
        <taxon>Afifellaceae</taxon>
        <taxon>Faunimonas</taxon>
    </lineage>
</organism>
<evidence type="ECO:0000256" key="1">
    <source>
        <dbReference type="ARBA" id="ARBA00004752"/>
    </source>
</evidence>
<dbReference type="Pfam" id="PF00905">
    <property type="entry name" value="Transpeptidase"/>
    <property type="match status" value="1"/>
</dbReference>
<evidence type="ECO:0000256" key="16">
    <source>
        <dbReference type="SAM" id="Phobius"/>
    </source>
</evidence>
<comment type="pathway">
    <text evidence="1">Cell wall biogenesis; peptidoglycan biosynthesis.</text>
</comment>
<feature type="compositionally biased region" description="Basic and acidic residues" evidence="15">
    <location>
        <begin position="18"/>
        <end position="31"/>
    </location>
</feature>
<evidence type="ECO:0000256" key="10">
    <source>
        <dbReference type="ARBA" id="ARBA00022984"/>
    </source>
</evidence>
<dbReference type="GO" id="GO:0030288">
    <property type="term" value="C:outer membrane-bounded periplasmic space"/>
    <property type="evidence" value="ECO:0007669"/>
    <property type="project" value="TreeGrafter"/>
</dbReference>
<dbReference type="GO" id="GO:0009002">
    <property type="term" value="F:serine-type D-Ala-D-Ala carboxypeptidase activity"/>
    <property type="evidence" value="ECO:0007669"/>
    <property type="project" value="UniProtKB-EC"/>
</dbReference>
<dbReference type="EMBL" id="FOFG01000022">
    <property type="protein sequence ID" value="SER51343.1"/>
    <property type="molecule type" value="Genomic_DNA"/>
</dbReference>
<keyword evidence="9" id="KW-0133">Cell shape</keyword>
<dbReference type="STRING" id="1855383.SAMN05216548_12231"/>
<evidence type="ECO:0000256" key="5">
    <source>
        <dbReference type="ARBA" id="ARBA00022670"/>
    </source>
</evidence>
<dbReference type="PANTHER" id="PTHR32282">
    <property type="entry name" value="BINDING PROTEIN TRANSPEPTIDASE, PUTATIVE-RELATED"/>
    <property type="match status" value="1"/>
</dbReference>
<dbReference type="SUPFAM" id="SSF53955">
    <property type="entry name" value="Lysozyme-like"/>
    <property type="match status" value="1"/>
</dbReference>
<feature type="region of interest" description="Disordered" evidence="15">
    <location>
        <begin position="1"/>
        <end position="63"/>
    </location>
</feature>
<dbReference type="InterPro" id="IPR001460">
    <property type="entry name" value="PCN-bd_Tpept"/>
</dbReference>
<dbReference type="GO" id="GO:0008360">
    <property type="term" value="P:regulation of cell shape"/>
    <property type="evidence" value="ECO:0007669"/>
    <property type="project" value="UniProtKB-KW"/>
</dbReference>
<dbReference type="FunFam" id="1.10.3810.10:FF:000001">
    <property type="entry name" value="Penicillin-binding protein 1A"/>
    <property type="match status" value="1"/>
</dbReference>
<gene>
    <name evidence="19" type="ORF">SAMN05216548_12231</name>
</gene>
<keyword evidence="6" id="KW-0328">Glycosyltransferase</keyword>
<keyword evidence="4" id="KW-0121">Carboxypeptidase</keyword>
<evidence type="ECO:0000256" key="7">
    <source>
        <dbReference type="ARBA" id="ARBA00022679"/>
    </source>
</evidence>
<keyword evidence="7" id="KW-0808">Transferase</keyword>
<dbReference type="Gene3D" id="1.10.3810.10">
    <property type="entry name" value="Biosynthetic peptidoglycan transglycosylase-like"/>
    <property type="match status" value="1"/>
</dbReference>
<evidence type="ECO:0000256" key="15">
    <source>
        <dbReference type="SAM" id="MobiDB-lite"/>
    </source>
</evidence>
<feature type="compositionally biased region" description="Basic residues" evidence="15">
    <location>
        <begin position="51"/>
        <end position="62"/>
    </location>
</feature>
<dbReference type="GO" id="GO:0009252">
    <property type="term" value="P:peptidoglycan biosynthetic process"/>
    <property type="evidence" value="ECO:0007669"/>
    <property type="project" value="UniProtKB-UniPathway"/>
</dbReference>
<feature type="domain" description="Penicillin-binding protein transpeptidase" evidence="17">
    <location>
        <begin position="385"/>
        <end position="642"/>
    </location>
</feature>
<evidence type="ECO:0000256" key="14">
    <source>
        <dbReference type="ARBA" id="ARBA00049902"/>
    </source>
</evidence>
<keyword evidence="16" id="KW-0812">Transmembrane</keyword>
<dbReference type="Gene3D" id="3.40.710.10">
    <property type="entry name" value="DD-peptidase/beta-lactamase superfamily"/>
    <property type="match status" value="1"/>
</dbReference>
<reference evidence="19 20" key="1">
    <citation type="submission" date="2016-10" db="EMBL/GenBank/DDBJ databases">
        <authorList>
            <person name="de Groot N.N."/>
        </authorList>
    </citation>
    <scope>NUCLEOTIDE SEQUENCE [LARGE SCALE GENOMIC DNA]</scope>
    <source>
        <strain evidence="19 20">A52C2</strain>
    </source>
</reference>
<dbReference type="InterPro" id="IPR050396">
    <property type="entry name" value="Glycosyltr_51/Transpeptidase"/>
</dbReference>